<dbReference type="GO" id="GO:0004674">
    <property type="term" value="F:protein serine/threonine kinase activity"/>
    <property type="evidence" value="ECO:0007669"/>
    <property type="project" value="UniProtKB-KW"/>
</dbReference>
<evidence type="ECO:0000256" key="4">
    <source>
        <dbReference type="ARBA" id="ARBA00022536"/>
    </source>
</evidence>
<keyword evidence="4" id="KW-0245">EGF-like domain</keyword>
<dbReference type="EC" id="2.7.11.1" evidence="2"/>
<keyword evidence="17" id="KW-0325">Glycoprotein</keyword>
<dbReference type="Gene3D" id="1.10.510.10">
    <property type="entry name" value="Transferase(Phosphotransferase) domain 1"/>
    <property type="match status" value="1"/>
</dbReference>
<evidence type="ECO:0000313" key="22">
    <source>
        <dbReference type="Proteomes" id="UP000289340"/>
    </source>
</evidence>
<comment type="catalytic activity">
    <reaction evidence="19">
        <text>L-seryl-[protein] + ATP = O-phospho-L-seryl-[protein] + ADP + H(+)</text>
        <dbReference type="Rhea" id="RHEA:17989"/>
        <dbReference type="Rhea" id="RHEA-COMP:9863"/>
        <dbReference type="Rhea" id="RHEA-COMP:11604"/>
        <dbReference type="ChEBI" id="CHEBI:15378"/>
        <dbReference type="ChEBI" id="CHEBI:29999"/>
        <dbReference type="ChEBI" id="CHEBI:30616"/>
        <dbReference type="ChEBI" id="CHEBI:83421"/>
        <dbReference type="ChEBI" id="CHEBI:456216"/>
        <dbReference type="EC" id="2.7.11.1"/>
    </reaction>
</comment>
<evidence type="ECO:0000256" key="1">
    <source>
        <dbReference type="ARBA" id="ARBA00004479"/>
    </source>
</evidence>
<comment type="catalytic activity">
    <reaction evidence="18">
        <text>L-threonyl-[protein] + ATP = O-phospho-L-threonyl-[protein] + ADP + H(+)</text>
        <dbReference type="Rhea" id="RHEA:46608"/>
        <dbReference type="Rhea" id="RHEA-COMP:11060"/>
        <dbReference type="Rhea" id="RHEA-COMP:11605"/>
        <dbReference type="ChEBI" id="CHEBI:15378"/>
        <dbReference type="ChEBI" id="CHEBI:30013"/>
        <dbReference type="ChEBI" id="CHEBI:30616"/>
        <dbReference type="ChEBI" id="CHEBI:61977"/>
        <dbReference type="ChEBI" id="CHEBI:456216"/>
        <dbReference type="EC" id="2.7.11.1"/>
    </reaction>
</comment>
<evidence type="ECO:0000256" key="16">
    <source>
        <dbReference type="ARBA" id="ARBA00023170"/>
    </source>
</evidence>
<keyword evidence="10" id="KW-0547">Nucleotide-binding</keyword>
<keyword evidence="14" id="KW-0472">Membrane</keyword>
<keyword evidence="8" id="KW-0732">Signal</keyword>
<comment type="subcellular location">
    <subcellularLocation>
        <location evidence="1">Membrane</location>
        <topology evidence="1">Single-pass type I membrane protein</topology>
    </subcellularLocation>
</comment>
<name>A0A445GVZ3_GLYSO</name>
<keyword evidence="6" id="KW-0808">Transferase</keyword>
<evidence type="ECO:0000313" key="21">
    <source>
        <dbReference type="EMBL" id="RZB65475.1"/>
    </source>
</evidence>
<evidence type="ECO:0000256" key="6">
    <source>
        <dbReference type="ARBA" id="ARBA00022679"/>
    </source>
</evidence>
<evidence type="ECO:0000256" key="2">
    <source>
        <dbReference type="ARBA" id="ARBA00012513"/>
    </source>
</evidence>
<dbReference type="PANTHER" id="PTHR47976">
    <property type="entry name" value="G-TYPE LECTIN S-RECEPTOR-LIKE SERINE/THREONINE-PROTEIN KINASE SD2-5"/>
    <property type="match status" value="1"/>
</dbReference>
<evidence type="ECO:0000256" key="14">
    <source>
        <dbReference type="ARBA" id="ARBA00023136"/>
    </source>
</evidence>
<dbReference type="SUPFAM" id="SSF56112">
    <property type="entry name" value="Protein kinase-like (PK-like)"/>
    <property type="match status" value="1"/>
</dbReference>
<dbReference type="InterPro" id="IPR011009">
    <property type="entry name" value="Kinase-like_dom_sf"/>
</dbReference>
<evidence type="ECO:0000256" key="3">
    <source>
        <dbReference type="ARBA" id="ARBA00022527"/>
    </source>
</evidence>
<dbReference type="GO" id="GO:0005524">
    <property type="term" value="F:ATP binding"/>
    <property type="evidence" value="ECO:0007669"/>
    <property type="project" value="UniProtKB-KW"/>
</dbReference>
<evidence type="ECO:0000256" key="7">
    <source>
        <dbReference type="ARBA" id="ARBA00022692"/>
    </source>
</evidence>
<keyword evidence="5" id="KW-0597">Phosphoprotein</keyword>
<evidence type="ECO:0000256" key="11">
    <source>
        <dbReference type="ARBA" id="ARBA00022777"/>
    </source>
</evidence>
<dbReference type="PANTHER" id="PTHR47976:SF1">
    <property type="entry name" value="G-TYPE LECTIN S-RECEPTOR-LIKE SERINE_THREONINE-PROTEIN KINASE SD2-5"/>
    <property type="match status" value="1"/>
</dbReference>
<evidence type="ECO:0000256" key="17">
    <source>
        <dbReference type="ARBA" id="ARBA00023180"/>
    </source>
</evidence>
<keyword evidence="11 21" id="KW-0418">Kinase</keyword>
<dbReference type="AlphaFoldDB" id="A0A445GVZ3"/>
<evidence type="ECO:0000259" key="20">
    <source>
        <dbReference type="PROSITE" id="PS50011"/>
    </source>
</evidence>
<dbReference type="InterPro" id="IPR008271">
    <property type="entry name" value="Ser/Thr_kinase_AS"/>
</dbReference>
<evidence type="ECO:0000256" key="5">
    <source>
        <dbReference type="ARBA" id="ARBA00022553"/>
    </source>
</evidence>
<reference evidence="21 22" key="1">
    <citation type="submission" date="2018-09" db="EMBL/GenBank/DDBJ databases">
        <title>A high-quality reference genome of wild soybean provides a powerful tool to mine soybean genomes.</title>
        <authorList>
            <person name="Xie M."/>
            <person name="Chung C.Y.L."/>
            <person name="Li M.-W."/>
            <person name="Wong F.-L."/>
            <person name="Chan T.-F."/>
            <person name="Lam H.-M."/>
        </authorList>
    </citation>
    <scope>NUCLEOTIDE SEQUENCE [LARGE SCALE GENOMIC DNA]</scope>
    <source>
        <strain evidence="22">cv. W05</strain>
        <tissue evidence="21">Hypocotyl of etiolated seedlings</tissue>
    </source>
</reference>
<keyword evidence="9 21" id="KW-0430">Lectin</keyword>
<feature type="domain" description="Protein kinase" evidence="20">
    <location>
        <begin position="1"/>
        <end position="196"/>
    </location>
</feature>
<evidence type="ECO:0000256" key="15">
    <source>
        <dbReference type="ARBA" id="ARBA00023157"/>
    </source>
</evidence>
<keyword evidence="15" id="KW-1015">Disulfide bond</keyword>
<keyword evidence="16 21" id="KW-0675">Receptor</keyword>
<dbReference type="GO" id="GO:0016020">
    <property type="term" value="C:membrane"/>
    <property type="evidence" value="ECO:0007669"/>
    <property type="project" value="UniProtKB-SubCell"/>
</dbReference>
<evidence type="ECO:0000256" key="12">
    <source>
        <dbReference type="ARBA" id="ARBA00022840"/>
    </source>
</evidence>
<comment type="caution">
    <text evidence="21">The sequence shown here is derived from an EMBL/GenBank/DDBJ whole genome shotgun (WGS) entry which is preliminary data.</text>
</comment>
<evidence type="ECO:0000256" key="10">
    <source>
        <dbReference type="ARBA" id="ARBA00022741"/>
    </source>
</evidence>
<dbReference type="Proteomes" id="UP000289340">
    <property type="component" value="Chromosome 15"/>
</dbReference>
<organism evidence="21 22">
    <name type="scientific">Glycine soja</name>
    <name type="common">Wild soybean</name>
    <dbReference type="NCBI Taxonomy" id="3848"/>
    <lineage>
        <taxon>Eukaryota</taxon>
        <taxon>Viridiplantae</taxon>
        <taxon>Streptophyta</taxon>
        <taxon>Embryophyta</taxon>
        <taxon>Tracheophyta</taxon>
        <taxon>Spermatophyta</taxon>
        <taxon>Magnoliopsida</taxon>
        <taxon>eudicotyledons</taxon>
        <taxon>Gunneridae</taxon>
        <taxon>Pentapetalae</taxon>
        <taxon>rosids</taxon>
        <taxon>fabids</taxon>
        <taxon>Fabales</taxon>
        <taxon>Fabaceae</taxon>
        <taxon>Papilionoideae</taxon>
        <taxon>50 kb inversion clade</taxon>
        <taxon>NPAAA clade</taxon>
        <taxon>indigoferoid/millettioid clade</taxon>
        <taxon>Phaseoleae</taxon>
        <taxon>Glycine</taxon>
        <taxon>Glycine subgen. Soja</taxon>
    </lineage>
</organism>
<evidence type="ECO:0000256" key="9">
    <source>
        <dbReference type="ARBA" id="ARBA00022734"/>
    </source>
</evidence>
<evidence type="ECO:0000256" key="13">
    <source>
        <dbReference type="ARBA" id="ARBA00022989"/>
    </source>
</evidence>
<protein>
    <recommendedName>
        <fullName evidence="2">non-specific serine/threonine protein kinase</fullName>
        <ecNumber evidence="2">2.7.11.1</ecNumber>
    </recommendedName>
</protein>
<sequence>MNEDNMKTMLMVHRLLAYEYMANGSLDKWIFNKNKEEFVLDWDTRYNIALGTAKGLAYLHEDCESNIIHCDIKPENVLLDDNFRVKVSDFGLAKLMTREQRHVFTTLRGTTVYLAPEWITNYAILEKSDVYSYGMMLVEIIGGRKNYDPSETLEKSYFPSFAFKMVEEGNVTEILDSKVETYENDQRVHIVVNVAL</sequence>
<keyword evidence="13" id="KW-1133">Transmembrane helix</keyword>
<evidence type="ECO:0000256" key="19">
    <source>
        <dbReference type="ARBA" id="ARBA00048679"/>
    </source>
</evidence>
<proteinExistence type="predicted"/>
<dbReference type="FunFam" id="1.10.510.10:FF:000248">
    <property type="entry name" value="S-receptor-like kinase 5"/>
    <property type="match status" value="1"/>
</dbReference>
<evidence type="ECO:0000256" key="18">
    <source>
        <dbReference type="ARBA" id="ARBA00047899"/>
    </source>
</evidence>
<dbReference type="InterPro" id="IPR000719">
    <property type="entry name" value="Prot_kinase_dom"/>
</dbReference>
<dbReference type="InterPro" id="IPR051343">
    <property type="entry name" value="G-type_lectin_kinases/EP1-like"/>
</dbReference>
<dbReference type="PROSITE" id="PS00108">
    <property type="entry name" value="PROTEIN_KINASE_ST"/>
    <property type="match status" value="1"/>
</dbReference>
<dbReference type="PROSITE" id="PS50011">
    <property type="entry name" value="PROTEIN_KINASE_DOM"/>
    <property type="match status" value="1"/>
</dbReference>
<gene>
    <name evidence="21" type="ORF">D0Y65_041503</name>
</gene>
<keyword evidence="12" id="KW-0067">ATP-binding</keyword>
<keyword evidence="22" id="KW-1185">Reference proteome</keyword>
<keyword evidence="3" id="KW-0723">Serine/threonine-protein kinase</keyword>
<dbReference type="SMART" id="SM00220">
    <property type="entry name" value="S_TKc"/>
    <property type="match status" value="1"/>
</dbReference>
<evidence type="ECO:0000256" key="8">
    <source>
        <dbReference type="ARBA" id="ARBA00022729"/>
    </source>
</evidence>
<dbReference type="EMBL" id="QZWG01000015">
    <property type="protein sequence ID" value="RZB65475.1"/>
    <property type="molecule type" value="Genomic_DNA"/>
</dbReference>
<dbReference type="Pfam" id="PF00069">
    <property type="entry name" value="Pkinase"/>
    <property type="match status" value="1"/>
</dbReference>
<accession>A0A445GVZ3</accession>
<dbReference type="GO" id="GO:0030246">
    <property type="term" value="F:carbohydrate binding"/>
    <property type="evidence" value="ECO:0007669"/>
    <property type="project" value="UniProtKB-KW"/>
</dbReference>
<keyword evidence="7" id="KW-0812">Transmembrane</keyword>